<dbReference type="AlphaFoldDB" id="W2G9X4"/>
<evidence type="ECO:0000256" key="1">
    <source>
        <dbReference type="SAM" id="MobiDB-lite"/>
    </source>
</evidence>
<dbReference type="Proteomes" id="UP000053864">
    <property type="component" value="Unassembled WGS sequence"/>
</dbReference>
<name>W2G9X4_PHYNI</name>
<evidence type="ECO:0000313" key="3">
    <source>
        <dbReference type="EMBL" id="ETL32474.1"/>
    </source>
</evidence>
<dbReference type="EMBL" id="KI688102">
    <property type="protein sequence ID" value="ETK79045.1"/>
    <property type="molecule type" value="Genomic_DNA"/>
</dbReference>
<proteinExistence type="predicted"/>
<organism evidence="2">
    <name type="scientific">Phytophthora nicotianae</name>
    <name type="common">Potato buckeye rot agent</name>
    <name type="synonym">Phytophthora parasitica</name>
    <dbReference type="NCBI Taxonomy" id="4792"/>
    <lineage>
        <taxon>Eukaryota</taxon>
        <taxon>Sar</taxon>
        <taxon>Stramenopiles</taxon>
        <taxon>Oomycota</taxon>
        <taxon>Peronosporomycetes</taxon>
        <taxon>Peronosporales</taxon>
        <taxon>Peronosporaceae</taxon>
        <taxon>Phytophthora</taxon>
    </lineage>
</organism>
<reference evidence="2" key="1">
    <citation type="submission" date="2013-11" db="EMBL/GenBank/DDBJ databases">
        <title>The Genome Sequence of Phytophthora parasitica CJ02B3.</title>
        <authorList>
            <consortium name="The Broad Institute Genomics Platform"/>
            <person name="Russ C."/>
            <person name="Tyler B."/>
            <person name="Panabieres F."/>
            <person name="Shan W."/>
            <person name="Tripathy S."/>
            <person name="Grunwald N."/>
            <person name="Machado M."/>
            <person name="Johnson C.S."/>
            <person name="Arredondo F."/>
            <person name="Hong C."/>
            <person name="Coffey M."/>
            <person name="Young S.K."/>
            <person name="Zeng Q."/>
            <person name="Gargeya S."/>
            <person name="Fitzgerald M."/>
            <person name="Abouelleil A."/>
            <person name="Alvarado L."/>
            <person name="Chapman S.B."/>
            <person name="Gainer-Dewar J."/>
            <person name="Goldberg J."/>
            <person name="Griggs A."/>
            <person name="Gujja S."/>
            <person name="Hansen M."/>
            <person name="Howarth C."/>
            <person name="Imamovic A."/>
            <person name="Ireland A."/>
            <person name="Larimer J."/>
            <person name="McCowan C."/>
            <person name="Murphy C."/>
            <person name="Pearson M."/>
            <person name="Poon T.W."/>
            <person name="Priest M."/>
            <person name="Roberts A."/>
            <person name="Saif S."/>
            <person name="Shea T."/>
            <person name="Sykes S."/>
            <person name="Wortman J."/>
            <person name="Nusbaum C."/>
            <person name="Birren B."/>
        </authorList>
    </citation>
    <scope>NUCLEOTIDE SEQUENCE [LARGE SCALE GENOMIC DNA]</scope>
    <source>
        <strain evidence="2">CJ02B3</strain>
    </source>
</reference>
<dbReference type="Proteomes" id="UP000053236">
    <property type="component" value="Unassembled WGS sequence"/>
</dbReference>
<protein>
    <submittedName>
        <fullName evidence="2">Uncharacterized protein</fullName>
    </submittedName>
</protein>
<reference evidence="3" key="2">
    <citation type="submission" date="2013-11" db="EMBL/GenBank/DDBJ databases">
        <title>The Genome Sequence of Phytophthora parasitica CJ05E6.</title>
        <authorList>
            <consortium name="The Broad Institute Genomics Platform"/>
            <person name="Russ C."/>
            <person name="Tyler B."/>
            <person name="Panabieres F."/>
            <person name="Shan W."/>
            <person name="Tripathy S."/>
            <person name="Grunwald N."/>
            <person name="Machado M."/>
            <person name="Johnson C.S."/>
            <person name="Arredondo F."/>
            <person name="Hong C."/>
            <person name="Coffey M."/>
            <person name="Young S.K."/>
            <person name="Zeng Q."/>
            <person name="Gargeya S."/>
            <person name="Fitzgerald M."/>
            <person name="Abouelleil A."/>
            <person name="Alvarado L."/>
            <person name="Chapman S.B."/>
            <person name="Gainer-Dewar J."/>
            <person name="Goldberg J."/>
            <person name="Griggs A."/>
            <person name="Gujja S."/>
            <person name="Hansen M."/>
            <person name="Howarth C."/>
            <person name="Imamovic A."/>
            <person name="Ireland A."/>
            <person name="Larimer J."/>
            <person name="McCowan C."/>
            <person name="Murphy C."/>
            <person name="Pearson M."/>
            <person name="Poon T.W."/>
            <person name="Priest M."/>
            <person name="Roberts A."/>
            <person name="Saif S."/>
            <person name="Shea T."/>
            <person name="Sykes S."/>
            <person name="Wortman J."/>
            <person name="Nusbaum C."/>
            <person name="Birren B."/>
        </authorList>
    </citation>
    <scope>NUCLEOTIDE SEQUENCE [LARGE SCALE GENOMIC DNA]</scope>
    <source>
        <strain evidence="3">CJ05E6</strain>
    </source>
</reference>
<evidence type="ECO:0000313" key="2">
    <source>
        <dbReference type="EMBL" id="ETK79045.1"/>
    </source>
</evidence>
<dbReference type="VEuPathDB" id="FungiDB:PPTG_21429"/>
<dbReference type="EMBL" id="KI674859">
    <property type="protein sequence ID" value="ETL32474.1"/>
    <property type="molecule type" value="Genomic_DNA"/>
</dbReference>
<sequence length="48" mass="5625">MSTQFIRKSGRLGGTEVHEQPPLTSDFGFTRSASFLRDWFYIKTYYSD</sequence>
<accession>W2G9X4</accession>
<gene>
    <name evidence="2" type="ORF">L915_15056</name>
    <name evidence="3" type="ORF">L916_14953</name>
</gene>
<feature type="region of interest" description="Disordered" evidence="1">
    <location>
        <begin position="1"/>
        <end position="20"/>
    </location>
</feature>